<dbReference type="Proteomes" id="UP001054945">
    <property type="component" value="Unassembled WGS sequence"/>
</dbReference>
<gene>
    <name evidence="1" type="ORF">CEXT_602871</name>
</gene>
<sequence>MVFVGTKALPNLFKVDHEQSEKIFVIFRRLGPRKHRKQPLGYFDAPGKVPTCVLLVSLSRASNRYLPLIIVWR</sequence>
<comment type="caution">
    <text evidence="1">The sequence shown here is derived from an EMBL/GenBank/DDBJ whole genome shotgun (WGS) entry which is preliminary data.</text>
</comment>
<evidence type="ECO:0000313" key="1">
    <source>
        <dbReference type="EMBL" id="GIY15596.1"/>
    </source>
</evidence>
<organism evidence="1 2">
    <name type="scientific">Caerostris extrusa</name>
    <name type="common">Bark spider</name>
    <name type="synonym">Caerostris bankana</name>
    <dbReference type="NCBI Taxonomy" id="172846"/>
    <lineage>
        <taxon>Eukaryota</taxon>
        <taxon>Metazoa</taxon>
        <taxon>Ecdysozoa</taxon>
        <taxon>Arthropoda</taxon>
        <taxon>Chelicerata</taxon>
        <taxon>Arachnida</taxon>
        <taxon>Araneae</taxon>
        <taxon>Araneomorphae</taxon>
        <taxon>Entelegynae</taxon>
        <taxon>Araneoidea</taxon>
        <taxon>Araneidae</taxon>
        <taxon>Caerostris</taxon>
    </lineage>
</organism>
<protein>
    <submittedName>
        <fullName evidence="1">Uncharacterized protein</fullName>
    </submittedName>
</protein>
<proteinExistence type="predicted"/>
<dbReference type="EMBL" id="BPLR01007251">
    <property type="protein sequence ID" value="GIY15596.1"/>
    <property type="molecule type" value="Genomic_DNA"/>
</dbReference>
<reference evidence="1 2" key="1">
    <citation type="submission" date="2021-06" db="EMBL/GenBank/DDBJ databases">
        <title>Caerostris extrusa draft genome.</title>
        <authorList>
            <person name="Kono N."/>
            <person name="Arakawa K."/>
        </authorList>
    </citation>
    <scope>NUCLEOTIDE SEQUENCE [LARGE SCALE GENOMIC DNA]</scope>
</reference>
<keyword evidence="2" id="KW-1185">Reference proteome</keyword>
<accession>A0AAV4R5L7</accession>
<evidence type="ECO:0000313" key="2">
    <source>
        <dbReference type="Proteomes" id="UP001054945"/>
    </source>
</evidence>
<name>A0AAV4R5L7_CAEEX</name>
<dbReference type="AlphaFoldDB" id="A0AAV4R5L7"/>